<dbReference type="AlphaFoldDB" id="A0A0E9RUM3"/>
<proteinExistence type="predicted"/>
<name>A0A0E9RUM3_ANGAN</name>
<reference evidence="1" key="1">
    <citation type="submission" date="2014-11" db="EMBL/GenBank/DDBJ databases">
        <authorList>
            <person name="Amaro Gonzalez C."/>
        </authorList>
    </citation>
    <scope>NUCLEOTIDE SEQUENCE</scope>
</reference>
<dbReference type="EMBL" id="GBXM01076372">
    <property type="protein sequence ID" value="JAH32205.1"/>
    <property type="molecule type" value="Transcribed_RNA"/>
</dbReference>
<reference evidence="1" key="2">
    <citation type="journal article" date="2015" name="Fish Shellfish Immunol.">
        <title>Early steps in the European eel (Anguilla anguilla)-Vibrio vulnificus interaction in the gills: Role of the RtxA13 toxin.</title>
        <authorList>
            <person name="Callol A."/>
            <person name="Pajuelo D."/>
            <person name="Ebbesson L."/>
            <person name="Teles M."/>
            <person name="MacKenzie S."/>
            <person name="Amaro C."/>
        </authorList>
    </citation>
    <scope>NUCLEOTIDE SEQUENCE</scope>
</reference>
<accession>A0A0E9RUM3</accession>
<evidence type="ECO:0000313" key="1">
    <source>
        <dbReference type="EMBL" id="JAH32205.1"/>
    </source>
</evidence>
<sequence>MRCHHLDWLKPSFPPSLGDSIAYYVIPCGAARFNTGQGPSMH</sequence>
<organism evidence="1">
    <name type="scientific">Anguilla anguilla</name>
    <name type="common">European freshwater eel</name>
    <name type="synonym">Muraena anguilla</name>
    <dbReference type="NCBI Taxonomy" id="7936"/>
    <lineage>
        <taxon>Eukaryota</taxon>
        <taxon>Metazoa</taxon>
        <taxon>Chordata</taxon>
        <taxon>Craniata</taxon>
        <taxon>Vertebrata</taxon>
        <taxon>Euteleostomi</taxon>
        <taxon>Actinopterygii</taxon>
        <taxon>Neopterygii</taxon>
        <taxon>Teleostei</taxon>
        <taxon>Anguilliformes</taxon>
        <taxon>Anguillidae</taxon>
        <taxon>Anguilla</taxon>
    </lineage>
</organism>
<protein>
    <submittedName>
        <fullName evidence="1">Uncharacterized protein</fullName>
    </submittedName>
</protein>